<accession>A0A2J6SG12</accession>
<dbReference type="InterPro" id="IPR015797">
    <property type="entry name" value="NUDIX_hydrolase-like_dom_sf"/>
</dbReference>
<dbReference type="SUPFAM" id="SSF100950">
    <property type="entry name" value="NagB/RpiA/CoA transferase-like"/>
    <property type="match status" value="1"/>
</dbReference>
<evidence type="ECO:0000313" key="4">
    <source>
        <dbReference type="EMBL" id="PMD49689.1"/>
    </source>
</evidence>
<name>A0A2J6SG12_9HELO</name>
<dbReference type="STRING" id="1095630.A0A2J6SG12"/>
<organism evidence="4 5">
    <name type="scientific">Hyaloscypha bicolor E</name>
    <dbReference type="NCBI Taxonomy" id="1095630"/>
    <lineage>
        <taxon>Eukaryota</taxon>
        <taxon>Fungi</taxon>
        <taxon>Dikarya</taxon>
        <taxon>Ascomycota</taxon>
        <taxon>Pezizomycotina</taxon>
        <taxon>Leotiomycetes</taxon>
        <taxon>Helotiales</taxon>
        <taxon>Hyaloscyphaceae</taxon>
        <taxon>Hyaloscypha</taxon>
        <taxon>Hyaloscypha bicolor</taxon>
    </lineage>
</organism>
<dbReference type="InterPro" id="IPR000086">
    <property type="entry name" value="NUDIX_hydrolase_dom"/>
</dbReference>
<dbReference type="CDD" id="cd18872">
    <property type="entry name" value="NUDIX_eIF-2B"/>
    <property type="match status" value="1"/>
</dbReference>
<dbReference type="PANTHER" id="PTHR43475">
    <property type="entry name" value="METHYLTHIORIBOSE-1-PHOSPHATE ISOMERASE"/>
    <property type="match status" value="1"/>
</dbReference>
<feature type="domain" description="Nudix hydrolase" evidence="3">
    <location>
        <begin position="6"/>
        <end position="146"/>
    </location>
</feature>
<dbReference type="OrthoDB" id="206213at2759"/>
<proteinExistence type="inferred from homology"/>
<evidence type="ECO:0000259" key="3">
    <source>
        <dbReference type="PROSITE" id="PS51462"/>
    </source>
</evidence>
<dbReference type="InterPro" id="IPR037171">
    <property type="entry name" value="NagB/RpiA_transferase-like"/>
</dbReference>
<dbReference type="Pfam" id="PF00293">
    <property type="entry name" value="NUDIX"/>
    <property type="match status" value="1"/>
</dbReference>
<dbReference type="GeneID" id="36590155"/>
<evidence type="ECO:0000313" key="5">
    <source>
        <dbReference type="Proteomes" id="UP000235371"/>
    </source>
</evidence>
<dbReference type="EMBL" id="KZ613919">
    <property type="protein sequence ID" value="PMD49689.1"/>
    <property type="molecule type" value="Genomic_DNA"/>
</dbReference>
<dbReference type="InterPro" id="IPR042529">
    <property type="entry name" value="IF_2B-like_C"/>
</dbReference>
<reference evidence="4 5" key="1">
    <citation type="submission" date="2016-04" db="EMBL/GenBank/DDBJ databases">
        <title>A degradative enzymes factory behind the ericoid mycorrhizal symbiosis.</title>
        <authorList>
            <consortium name="DOE Joint Genome Institute"/>
            <person name="Martino E."/>
            <person name="Morin E."/>
            <person name="Grelet G."/>
            <person name="Kuo A."/>
            <person name="Kohler A."/>
            <person name="Daghino S."/>
            <person name="Barry K."/>
            <person name="Choi C."/>
            <person name="Cichocki N."/>
            <person name="Clum A."/>
            <person name="Copeland A."/>
            <person name="Hainaut M."/>
            <person name="Haridas S."/>
            <person name="Labutti K."/>
            <person name="Lindquist E."/>
            <person name="Lipzen A."/>
            <person name="Khouja H.-R."/>
            <person name="Murat C."/>
            <person name="Ohm R."/>
            <person name="Olson A."/>
            <person name="Spatafora J."/>
            <person name="Veneault-Fourrey C."/>
            <person name="Henrissat B."/>
            <person name="Grigoriev I."/>
            <person name="Martin F."/>
            <person name="Perotto S."/>
        </authorList>
    </citation>
    <scope>NUCLEOTIDE SEQUENCE [LARGE SCALE GENOMIC DNA]</scope>
    <source>
        <strain evidence="4 5">E</strain>
    </source>
</reference>
<protein>
    <submittedName>
        <fullName evidence="4">Nagb/rpia/CoA transferase-like protein</fullName>
    </submittedName>
</protein>
<dbReference type="AlphaFoldDB" id="A0A2J6SG12"/>
<sequence length="505" mass="56458">MSLNLRQRSVVSSFICTSPSSPNGLTFALFKRSNDVNSYQGKWAVCSGSIDADDPSPEAAAKREIQEETTLSDVDITLLRKGKPFSLTDERLNTRWTIHPFAWQLKDGAKEIKFDWEHTEYKFIKPEDIHEYDHVPQLEVGMERVLVRPETEEALAVLRNDHESGAQALAVKALEMLLKAVRGRELSQLATSEEFWAELRWRTWHLAKNGRPSMGAAIEAELFKTLDFVSTRVSSSVYEGIGGIPLSDLKGITETAISERISATQHSLESLAQYCLDCMRPKSFESVTNIVTLSSSGSITRTLARFVESTTKNRGYVKITVLESRPGFEGVAFVNTLLDSLREDKDIHSHLKIEIVSDASIATVIGDAQYLIFGGDKVLPNGNVSNKIGTLTAAMLSKELNPACKVLALFTTNKITGSGFDSEHLKVEYNDPKELTSAWPESYRQQLNENQENGYQVEVKNAYFEWVPAKYIDQYISDIGALEKADIERLASEGEELEKRIFGDL</sequence>
<keyword evidence="5" id="KW-1185">Reference proteome</keyword>
<dbReference type="Proteomes" id="UP000235371">
    <property type="component" value="Unassembled WGS sequence"/>
</dbReference>
<dbReference type="Gene3D" id="3.90.79.10">
    <property type="entry name" value="Nucleoside Triphosphate Pyrophosphohydrolase"/>
    <property type="match status" value="1"/>
</dbReference>
<dbReference type="GO" id="GO:0046523">
    <property type="term" value="F:S-methyl-5-thioribose-1-phosphate isomerase activity"/>
    <property type="evidence" value="ECO:0007669"/>
    <property type="project" value="TreeGrafter"/>
</dbReference>
<dbReference type="PROSITE" id="PS51462">
    <property type="entry name" value="NUDIX"/>
    <property type="match status" value="1"/>
</dbReference>
<dbReference type="PANTHER" id="PTHR43475:SF3">
    <property type="entry name" value="TRANSLATION INITIATION FACTOR EIF-2B SUBUNIT FAMILY PROTEIN (AFU_ORTHOLOGUE AFUA_2G14290)"/>
    <property type="match status" value="1"/>
</dbReference>
<evidence type="ECO:0000256" key="1">
    <source>
        <dbReference type="ARBA" id="ARBA00007251"/>
    </source>
</evidence>
<dbReference type="RefSeq" id="XP_024726593.1">
    <property type="nucleotide sequence ID" value="XM_024882078.1"/>
</dbReference>
<comment type="similarity">
    <text evidence="1 2">Belongs to the eIF-2B alpha/beta/delta subunits family.</text>
</comment>
<dbReference type="GO" id="GO:0019509">
    <property type="term" value="P:L-methionine salvage from methylthioadenosine"/>
    <property type="evidence" value="ECO:0007669"/>
    <property type="project" value="TreeGrafter"/>
</dbReference>
<dbReference type="InParanoid" id="A0A2J6SG12"/>
<dbReference type="Pfam" id="PF01008">
    <property type="entry name" value="IF-2B"/>
    <property type="match status" value="1"/>
</dbReference>
<dbReference type="Gene3D" id="3.40.50.10470">
    <property type="entry name" value="Translation initiation factor eif-2b, domain 2"/>
    <property type="match status" value="1"/>
</dbReference>
<gene>
    <name evidence="4" type="ORF">K444DRAFT_622327</name>
</gene>
<dbReference type="InterPro" id="IPR000649">
    <property type="entry name" value="IF-2B-related"/>
</dbReference>
<dbReference type="SUPFAM" id="SSF55811">
    <property type="entry name" value="Nudix"/>
    <property type="match status" value="1"/>
</dbReference>
<evidence type="ECO:0000256" key="2">
    <source>
        <dbReference type="RuleBase" id="RU003814"/>
    </source>
</evidence>
<dbReference type="GO" id="GO:0016740">
    <property type="term" value="F:transferase activity"/>
    <property type="evidence" value="ECO:0007669"/>
    <property type="project" value="UniProtKB-KW"/>
</dbReference>
<keyword evidence="4" id="KW-0808">Transferase</keyword>